<keyword evidence="6" id="KW-0282">Flagellum</keyword>
<reference evidence="10 11" key="1">
    <citation type="submission" date="2023-03" db="EMBL/GenBank/DDBJ databases">
        <title>High recombination rates correlate with genetic variation in Cardiocondyla obscurior ants.</title>
        <authorList>
            <person name="Errbii M."/>
        </authorList>
    </citation>
    <scope>NUCLEOTIDE SEQUENCE [LARGE SCALE GENOMIC DNA]</scope>
    <source>
        <strain evidence="10">Alpha-2009</strain>
        <tissue evidence="10">Whole body</tissue>
    </source>
</reference>
<evidence type="ECO:0000256" key="3">
    <source>
        <dbReference type="ARBA" id="ARBA00009071"/>
    </source>
</evidence>
<keyword evidence="11" id="KW-1185">Reference proteome</keyword>
<protein>
    <recommendedName>
        <fullName evidence="4">Dynein regulatory complex protein 10</fullName>
    </recommendedName>
</protein>
<keyword evidence="5" id="KW-0963">Cytoplasm</keyword>
<keyword evidence="8" id="KW-0206">Cytoskeleton</keyword>
<comment type="caution">
    <text evidence="10">The sequence shown here is derived from an EMBL/GenBank/DDBJ whole genome shotgun (WGS) entry which is preliminary data.</text>
</comment>
<keyword evidence="7" id="KW-0969">Cilium</keyword>
<evidence type="ECO:0000256" key="5">
    <source>
        <dbReference type="ARBA" id="ARBA00022490"/>
    </source>
</evidence>
<organism evidence="10 11">
    <name type="scientific">Cardiocondyla obscurior</name>
    <dbReference type="NCBI Taxonomy" id="286306"/>
    <lineage>
        <taxon>Eukaryota</taxon>
        <taxon>Metazoa</taxon>
        <taxon>Ecdysozoa</taxon>
        <taxon>Arthropoda</taxon>
        <taxon>Hexapoda</taxon>
        <taxon>Insecta</taxon>
        <taxon>Pterygota</taxon>
        <taxon>Neoptera</taxon>
        <taxon>Endopterygota</taxon>
        <taxon>Hymenoptera</taxon>
        <taxon>Apocrita</taxon>
        <taxon>Aculeata</taxon>
        <taxon>Formicoidea</taxon>
        <taxon>Formicidae</taxon>
        <taxon>Myrmicinae</taxon>
        <taxon>Cardiocondyla</taxon>
    </lineage>
</organism>
<keyword evidence="9" id="KW-0966">Cell projection</keyword>
<comment type="function">
    <text evidence="1">Component of the nexin-dynein regulatory complex (N-DRC), a key regulator of ciliary/flagellar motility which maintains the alignment and integrity of the distal axoneme and regulates microtubule sliding in motile axonemes.</text>
</comment>
<dbReference type="PROSITE" id="PS50096">
    <property type="entry name" value="IQ"/>
    <property type="match status" value="1"/>
</dbReference>
<evidence type="ECO:0000313" key="10">
    <source>
        <dbReference type="EMBL" id="KAL0118221.1"/>
    </source>
</evidence>
<dbReference type="EMBL" id="JADYXP020000008">
    <property type="protein sequence ID" value="KAL0118221.1"/>
    <property type="molecule type" value="Genomic_DNA"/>
</dbReference>
<comment type="subcellular location">
    <subcellularLocation>
        <location evidence="2">Cytoplasm</location>
        <location evidence="2">Cytoskeleton</location>
        <location evidence="2">Flagellum axoneme</location>
    </subcellularLocation>
</comment>
<dbReference type="InterPro" id="IPR042815">
    <property type="entry name" value="DRC10"/>
</dbReference>
<dbReference type="PANTHER" id="PTHR31598">
    <property type="entry name" value="IQ DOMAIN-CONTAINING PROTEIN D"/>
    <property type="match status" value="1"/>
</dbReference>
<evidence type="ECO:0000256" key="1">
    <source>
        <dbReference type="ARBA" id="ARBA00003029"/>
    </source>
</evidence>
<evidence type="ECO:0000256" key="2">
    <source>
        <dbReference type="ARBA" id="ARBA00004611"/>
    </source>
</evidence>
<comment type="similarity">
    <text evidence="3">Belongs to the DRC10 family.</text>
</comment>
<sequence>MSGQEDIAISIIRMEKLLTSVMNKIEKSIEKFGDSTLLRDIIDLIGSLKTSVVCRMKRSPEAERAYAINLHDCRIKVAETLAELEALREMSEEQQSNSEIFLKNIVTCINDEEEMMQSIKETSEIKIPKEIEESMQKMKIVGEEKEMQKKILQSEIDSAKHRLHDVVKSNAASEKTLFDMCAKIEQEYIALLAQYDRDIGVSHALKEQLLKDNEAIKTEINEMEAQLVVQRKVYTQFKNEQEIALMKAFTEKLELFKRNRAAKVIQRTWKAYLERISLKKRRKARRK</sequence>
<dbReference type="AlphaFoldDB" id="A0AAW2FQI6"/>
<evidence type="ECO:0000256" key="4">
    <source>
        <dbReference type="ARBA" id="ARBA00021752"/>
    </source>
</evidence>
<evidence type="ECO:0000256" key="7">
    <source>
        <dbReference type="ARBA" id="ARBA00023069"/>
    </source>
</evidence>
<evidence type="ECO:0000256" key="8">
    <source>
        <dbReference type="ARBA" id="ARBA00023212"/>
    </source>
</evidence>
<accession>A0AAW2FQI6</accession>
<dbReference type="Proteomes" id="UP001430953">
    <property type="component" value="Unassembled WGS sequence"/>
</dbReference>
<dbReference type="PANTHER" id="PTHR31598:SF1">
    <property type="entry name" value="DYNEIN REGULATORY COMPLEX PROTEIN 10"/>
    <property type="match status" value="1"/>
</dbReference>
<gene>
    <name evidence="10" type="ORF">PUN28_009104</name>
</gene>
<evidence type="ECO:0000256" key="6">
    <source>
        <dbReference type="ARBA" id="ARBA00022846"/>
    </source>
</evidence>
<evidence type="ECO:0000256" key="9">
    <source>
        <dbReference type="ARBA" id="ARBA00023273"/>
    </source>
</evidence>
<evidence type="ECO:0000313" key="11">
    <source>
        <dbReference type="Proteomes" id="UP001430953"/>
    </source>
</evidence>
<name>A0AAW2FQI6_9HYME</name>
<proteinExistence type="inferred from homology"/>